<dbReference type="GO" id="GO:0046872">
    <property type="term" value="F:metal ion binding"/>
    <property type="evidence" value="ECO:0007669"/>
    <property type="project" value="UniProtKB-KW"/>
</dbReference>
<dbReference type="HOGENOM" id="CLU_063749_1_1_9"/>
<reference evidence="4 5" key="1">
    <citation type="submission" date="2011-01" db="EMBL/GenBank/DDBJ databases">
        <title>Whole genome sequence of Amphibacillus xylinus NBRC 15112.</title>
        <authorList>
            <person name="Nakazawa H."/>
            <person name="Katano Y."/>
            <person name="Nakamura S."/>
            <person name="Sasagawa M."/>
            <person name="Fukada J."/>
            <person name="Arai T."/>
            <person name="Sasakura N."/>
            <person name="Mochizuki D."/>
            <person name="Hosoyama A."/>
            <person name="Harada K."/>
            <person name="Horikawa H."/>
            <person name="Kato Y."/>
            <person name="Harada T."/>
            <person name="Sasaki K."/>
            <person name="Sekiguchi M."/>
            <person name="Hodoyama M."/>
            <person name="Nishiko R."/>
            <person name="Narita H."/>
            <person name="Hanamaki A."/>
            <person name="Hata C."/>
            <person name="Konno Y."/>
            <person name="Niimura Y."/>
            <person name="Yamazaki S."/>
            <person name="Fujita N."/>
        </authorList>
    </citation>
    <scope>NUCLEOTIDE SEQUENCE [LARGE SCALE GENOMIC DNA]</scope>
    <source>
        <strain evidence="5">ATCC 51415 / DSM 6626 / JCM 7361 / LMG 17667 / NBRC 15112 / Ep01</strain>
    </source>
</reference>
<evidence type="ECO:0000313" key="5">
    <source>
        <dbReference type="Proteomes" id="UP000006294"/>
    </source>
</evidence>
<keyword evidence="2" id="KW-0479">Metal-binding</keyword>
<dbReference type="KEGG" id="axl:AXY_03940"/>
<dbReference type="InterPro" id="IPR041802">
    <property type="entry name" value="MPP_YfcE"/>
</dbReference>
<name>K0J226_AMPXN</name>
<dbReference type="InterPro" id="IPR053193">
    <property type="entry name" value="MetalloPDE_YfcE-like"/>
</dbReference>
<dbReference type="NCBIfam" id="NF006988">
    <property type="entry name" value="PRK09453.1"/>
    <property type="match status" value="1"/>
</dbReference>
<evidence type="ECO:0000256" key="1">
    <source>
        <dbReference type="ARBA" id="ARBA00008950"/>
    </source>
</evidence>
<accession>K0J226</accession>
<keyword evidence="5" id="KW-1185">Reference proteome</keyword>
<dbReference type="Gene3D" id="3.60.21.10">
    <property type="match status" value="1"/>
</dbReference>
<dbReference type="InterPro" id="IPR024654">
    <property type="entry name" value="Calcineurin-like_PHP_lpxH"/>
</dbReference>
<protein>
    <recommendedName>
        <fullName evidence="2">Phosphoesterase</fullName>
        <ecNumber evidence="2">3.1.4.-</ecNumber>
    </recommendedName>
</protein>
<dbReference type="EMBL" id="AP012050">
    <property type="protein sequence ID" value="BAM46526.1"/>
    <property type="molecule type" value="Genomic_DNA"/>
</dbReference>
<dbReference type="EC" id="3.1.4.-" evidence="2"/>
<dbReference type="RefSeq" id="WP_015009132.1">
    <property type="nucleotide sequence ID" value="NC_018704.1"/>
</dbReference>
<dbReference type="GO" id="GO:0016787">
    <property type="term" value="F:hydrolase activity"/>
    <property type="evidence" value="ECO:0007669"/>
    <property type="project" value="UniProtKB-UniRule"/>
</dbReference>
<dbReference type="Proteomes" id="UP000006294">
    <property type="component" value="Chromosome"/>
</dbReference>
<dbReference type="InterPro" id="IPR000979">
    <property type="entry name" value="Phosphodiesterase_MJ0936/Vps29"/>
</dbReference>
<sequence>MKLGVISDTHGGLDDTVQALEELKDAGKILHIGDVLYHGPRNDLPASYNPKALAELLKARNNIIYIRGNCDADVDQMVIEHDLSKKSDVITFDGYRFYLVHGYEETEEERIEQAKALGCHVVISGHTHVKVLEKKDGIIVLNPGSTTIPKDGSRSYAYYENDEIILWDMDRHQAIKKIKLNQ</sequence>
<organism evidence="4 5">
    <name type="scientific">Amphibacillus xylanus (strain ATCC 51415 / DSM 6626 / JCM 7361 / LMG 17667 / NBRC 15112 / Ep01)</name>
    <dbReference type="NCBI Taxonomy" id="698758"/>
    <lineage>
        <taxon>Bacteria</taxon>
        <taxon>Bacillati</taxon>
        <taxon>Bacillota</taxon>
        <taxon>Bacilli</taxon>
        <taxon>Bacillales</taxon>
        <taxon>Bacillaceae</taxon>
        <taxon>Amphibacillus</taxon>
    </lineage>
</organism>
<dbReference type="PANTHER" id="PTHR43165">
    <property type="entry name" value="METALLOPHOSPHOESTERASE"/>
    <property type="match status" value="1"/>
</dbReference>
<comment type="similarity">
    <text evidence="1 2">Belongs to the metallophosphoesterase superfamily. YfcE family.</text>
</comment>
<dbReference type="NCBIfam" id="TIGR00040">
    <property type="entry name" value="yfcE"/>
    <property type="match status" value="1"/>
</dbReference>
<evidence type="ECO:0000313" key="4">
    <source>
        <dbReference type="EMBL" id="BAM46526.1"/>
    </source>
</evidence>
<dbReference type="AlphaFoldDB" id="K0J226"/>
<dbReference type="Pfam" id="PF12850">
    <property type="entry name" value="Metallophos_2"/>
    <property type="match status" value="1"/>
</dbReference>
<dbReference type="OrthoDB" id="9813918at2"/>
<evidence type="ECO:0000256" key="2">
    <source>
        <dbReference type="RuleBase" id="RU362039"/>
    </source>
</evidence>
<dbReference type="InterPro" id="IPR029052">
    <property type="entry name" value="Metallo-depent_PP-like"/>
</dbReference>
<dbReference type="PANTHER" id="PTHR43165:SF1">
    <property type="entry name" value="PHOSPHODIESTERASE MJ0936"/>
    <property type="match status" value="1"/>
</dbReference>
<dbReference type="PATRIC" id="fig|698758.3.peg.397"/>
<dbReference type="CDD" id="cd00841">
    <property type="entry name" value="MPP_YfcE"/>
    <property type="match status" value="1"/>
</dbReference>
<feature type="domain" description="Calcineurin-like phosphoesterase" evidence="3">
    <location>
        <begin position="1"/>
        <end position="160"/>
    </location>
</feature>
<gene>
    <name evidence="4" type="ordered locus">AXY_03940</name>
</gene>
<dbReference type="STRING" id="698758.AXY_03940"/>
<dbReference type="eggNOG" id="COG0622">
    <property type="taxonomic scope" value="Bacteria"/>
</dbReference>
<evidence type="ECO:0000259" key="3">
    <source>
        <dbReference type="Pfam" id="PF12850"/>
    </source>
</evidence>
<comment type="cofactor">
    <cofactor evidence="2">
        <name>a divalent metal cation</name>
        <dbReference type="ChEBI" id="CHEBI:60240"/>
    </cofactor>
</comment>
<proteinExistence type="inferred from homology"/>
<dbReference type="SUPFAM" id="SSF56300">
    <property type="entry name" value="Metallo-dependent phosphatases"/>
    <property type="match status" value="1"/>
</dbReference>